<keyword evidence="1" id="KW-0805">Transcription regulation</keyword>
<dbReference type="Pfam" id="PF02311">
    <property type="entry name" value="AraC_binding"/>
    <property type="match status" value="1"/>
</dbReference>
<dbReference type="GO" id="GO:0043565">
    <property type="term" value="F:sequence-specific DNA binding"/>
    <property type="evidence" value="ECO:0007669"/>
    <property type="project" value="InterPro"/>
</dbReference>
<dbReference type="InterPro" id="IPR037923">
    <property type="entry name" value="HTH-like"/>
</dbReference>
<dbReference type="Gene3D" id="1.10.10.60">
    <property type="entry name" value="Homeodomain-like"/>
    <property type="match status" value="1"/>
</dbReference>
<feature type="domain" description="HTH araC/xylS-type" evidence="5">
    <location>
        <begin position="173"/>
        <end position="271"/>
    </location>
</feature>
<evidence type="ECO:0000313" key="6">
    <source>
        <dbReference type="EMBL" id="RKR83365.1"/>
    </source>
</evidence>
<evidence type="ECO:0000256" key="2">
    <source>
        <dbReference type="ARBA" id="ARBA00023125"/>
    </source>
</evidence>
<dbReference type="PANTHER" id="PTHR46796">
    <property type="entry name" value="HTH-TYPE TRANSCRIPTIONAL ACTIVATOR RHAS-RELATED"/>
    <property type="match status" value="1"/>
</dbReference>
<dbReference type="SMART" id="SM00342">
    <property type="entry name" value="HTH_ARAC"/>
    <property type="match status" value="1"/>
</dbReference>
<dbReference type="InterPro" id="IPR003313">
    <property type="entry name" value="AraC-bd"/>
</dbReference>
<dbReference type="SUPFAM" id="SSF51215">
    <property type="entry name" value="Regulatory protein AraC"/>
    <property type="match status" value="1"/>
</dbReference>
<keyword evidence="4" id="KW-0804">Transcription</keyword>
<dbReference type="InterPro" id="IPR018060">
    <property type="entry name" value="HTH_AraC"/>
</dbReference>
<keyword evidence="3" id="KW-0010">Activator</keyword>
<proteinExistence type="predicted"/>
<dbReference type="PROSITE" id="PS01124">
    <property type="entry name" value="HTH_ARAC_FAMILY_2"/>
    <property type="match status" value="1"/>
</dbReference>
<evidence type="ECO:0000256" key="3">
    <source>
        <dbReference type="ARBA" id="ARBA00023159"/>
    </source>
</evidence>
<evidence type="ECO:0000313" key="7">
    <source>
        <dbReference type="Proteomes" id="UP000268007"/>
    </source>
</evidence>
<reference evidence="6 7" key="1">
    <citation type="submission" date="2018-10" db="EMBL/GenBank/DDBJ databases">
        <title>Genomic Encyclopedia of Archaeal and Bacterial Type Strains, Phase II (KMG-II): from individual species to whole genera.</title>
        <authorList>
            <person name="Goeker M."/>
        </authorList>
    </citation>
    <scope>NUCLEOTIDE SEQUENCE [LARGE SCALE GENOMIC DNA]</scope>
    <source>
        <strain evidence="6 7">DSM 18602</strain>
    </source>
</reference>
<protein>
    <submittedName>
        <fullName evidence="6">AraC family transcriptional regulator</fullName>
    </submittedName>
</protein>
<keyword evidence="2" id="KW-0238">DNA-binding</keyword>
<organism evidence="6 7">
    <name type="scientific">Mucilaginibacter gracilis</name>
    <dbReference type="NCBI Taxonomy" id="423350"/>
    <lineage>
        <taxon>Bacteria</taxon>
        <taxon>Pseudomonadati</taxon>
        <taxon>Bacteroidota</taxon>
        <taxon>Sphingobacteriia</taxon>
        <taxon>Sphingobacteriales</taxon>
        <taxon>Sphingobacteriaceae</taxon>
        <taxon>Mucilaginibacter</taxon>
    </lineage>
</organism>
<dbReference type="PROSITE" id="PS00041">
    <property type="entry name" value="HTH_ARAC_FAMILY_1"/>
    <property type="match status" value="1"/>
</dbReference>
<evidence type="ECO:0000259" key="5">
    <source>
        <dbReference type="PROSITE" id="PS01124"/>
    </source>
</evidence>
<sequence>MNSCKTPKFNNMKQSGDTFLGRVRSVKMVDGCGVMPTLYSADKELEEWHSHEQASISLLVRGGHDEYLYGKYHKRQPGDLKFIPAGEVHRCDRYQPGTLKINLSFRPGILAEHAEDRLDSLLSTKLNSKFLLLQLYHALEDPAVETQASAQLLLTALLHPEGKREGYTPAWVMQLKELLQDEWSACYDLGELSQKVGVHPVTISRYFPVYFSTTLGEYMCKLKIERALPLLGDGKLSLTDIAYQCGFADHAHFTRTFKAVTGYLPKQFRKI</sequence>
<dbReference type="GO" id="GO:0003700">
    <property type="term" value="F:DNA-binding transcription factor activity"/>
    <property type="evidence" value="ECO:0007669"/>
    <property type="project" value="InterPro"/>
</dbReference>
<dbReference type="SUPFAM" id="SSF46689">
    <property type="entry name" value="Homeodomain-like"/>
    <property type="match status" value="1"/>
</dbReference>
<dbReference type="InterPro" id="IPR050204">
    <property type="entry name" value="AraC_XylS_family_regulators"/>
</dbReference>
<evidence type="ECO:0000256" key="4">
    <source>
        <dbReference type="ARBA" id="ARBA00023163"/>
    </source>
</evidence>
<keyword evidence="7" id="KW-1185">Reference proteome</keyword>
<gene>
    <name evidence="6" type="ORF">BDD43_3572</name>
</gene>
<dbReference type="AlphaFoldDB" id="A0A495J316"/>
<dbReference type="Proteomes" id="UP000268007">
    <property type="component" value="Unassembled WGS sequence"/>
</dbReference>
<name>A0A495J316_9SPHI</name>
<evidence type="ECO:0000256" key="1">
    <source>
        <dbReference type="ARBA" id="ARBA00023015"/>
    </source>
</evidence>
<comment type="caution">
    <text evidence="6">The sequence shown here is derived from an EMBL/GenBank/DDBJ whole genome shotgun (WGS) entry which is preliminary data.</text>
</comment>
<accession>A0A495J316</accession>
<dbReference type="OrthoDB" id="511992at2"/>
<dbReference type="InterPro" id="IPR018062">
    <property type="entry name" value="HTH_AraC-typ_CS"/>
</dbReference>
<dbReference type="InterPro" id="IPR009057">
    <property type="entry name" value="Homeodomain-like_sf"/>
</dbReference>
<dbReference type="PRINTS" id="PR00032">
    <property type="entry name" value="HTHARAC"/>
</dbReference>
<dbReference type="InterPro" id="IPR020449">
    <property type="entry name" value="Tscrpt_reg_AraC-type_HTH"/>
</dbReference>
<dbReference type="EMBL" id="RBKU01000001">
    <property type="protein sequence ID" value="RKR83365.1"/>
    <property type="molecule type" value="Genomic_DNA"/>
</dbReference>
<dbReference type="Pfam" id="PF12833">
    <property type="entry name" value="HTH_18"/>
    <property type="match status" value="1"/>
</dbReference>